<dbReference type="GO" id="GO:0000018">
    <property type="term" value="P:regulation of DNA recombination"/>
    <property type="evidence" value="ECO:0007669"/>
    <property type="project" value="TreeGrafter"/>
</dbReference>
<dbReference type="HAMAP" id="MF_00194">
    <property type="entry name" value="RdgC"/>
    <property type="match status" value="1"/>
</dbReference>
<dbReference type="RefSeq" id="WP_124210701.1">
    <property type="nucleotide sequence ID" value="NZ_CP016615.1"/>
</dbReference>
<keyword evidence="8" id="KW-1185">Reference proteome</keyword>
<dbReference type="EMBL" id="RKQP01000001">
    <property type="protein sequence ID" value="RPE86152.1"/>
    <property type="molecule type" value="Genomic_DNA"/>
</dbReference>
<protein>
    <recommendedName>
        <fullName evidence="3 6">Recombination-associated protein RdgC</fullName>
    </recommendedName>
</protein>
<sequence>MFWFKNIMIYRLTTPLNLSSSEFEQQLVQNKFTPCQQGDLSKFGWSNPLTSSDLHHFTLGQQFLLVSHKEEKILPAPVIKKETDSRIELLEQKEQRKLRKTEKQAIKDEVVATLLPRAFSKHQFTALWLDLENQLIYIDTSSSKRAEDALALLRKTLGSLPVVPVSFAKPPFEAMTQWLNGNQIPHWLTLLEEAELKSFETDSIIRCKRQDLESDEITTHLDAGKVVTKLALDWENHFSFILNEDGTLSRLKFADDIREKNDDILKEDIAQRFDADFLLMIEELKLFTEKLSEELGGFKERIA</sequence>
<dbReference type="Pfam" id="PF04381">
    <property type="entry name" value="RdgC"/>
    <property type="match status" value="1"/>
</dbReference>
<evidence type="ECO:0000256" key="4">
    <source>
        <dbReference type="ARBA" id="ARBA00022490"/>
    </source>
</evidence>
<keyword evidence="5 6" id="KW-0233">DNA recombination</keyword>
<dbReference type="PANTHER" id="PTHR38103:SF1">
    <property type="entry name" value="RECOMBINATION-ASSOCIATED PROTEIN RDGC"/>
    <property type="match status" value="1"/>
</dbReference>
<dbReference type="NCBIfam" id="NF001462">
    <property type="entry name" value="PRK00321.1-3"/>
    <property type="match status" value="1"/>
</dbReference>
<evidence type="ECO:0000256" key="5">
    <source>
        <dbReference type="ARBA" id="ARBA00023172"/>
    </source>
</evidence>
<comment type="function">
    <text evidence="6">May be involved in recombination.</text>
</comment>
<evidence type="ECO:0000256" key="1">
    <source>
        <dbReference type="ARBA" id="ARBA00004453"/>
    </source>
</evidence>
<comment type="similarity">
    <text evidence="2 6">Belongs to the RdgC family.</text>
</comment>
<gene>
    <name evidence="6" type="primary">rdgC</name>
    <name evidence="7" type="ORF">EDC46_0545</name>
</gene>
<reference evidence="7 8" key="1">
    <citation type="submission" date="2018-11" db="EMBL/GenBank/DDBJ databases">
        <title>Genomic Encyclopedia of Type Strains, Phase IV (KMG-IV): sequencing the most valuable type-strain genomes for metagenomic binning, comparative biology and taxonomic classification.</title>
        <authorList>
            <person name="Goeker M."/>
        </authorList>
    </citation>
    <scope>NUCLEOTIDE SEQUENCE [LARGE SCALE GENOMIC DNA]</scope>
    <source>
        <strain evidence="7 8">DSM 27238</strain>
    </source>
</reference>
<dbReference type="InterPro" id="IPR007476">
    <property type="entry name" value="RdgC"/>
</dbReference>
<dbReference type="Proteomes" id="UP000281691">
    <property type="component" value="Unassembled WGS sequence"/>
</dbReference>
<dbReference type="NCBIfam" id="NF001464">
    <property type="entry name" value="PRK00321.1-5"/>
    <property type="match status" value="1"/>
</dbReference>
<dbReference type="GO" id="GO:0043590">
    <property type="term" value="C:bacterial nucleoid"/>
    <property type="evidence" value="ECO:0007669"/>
    <property type="project" value="TreeGrafter"/>
</dbReference>
<dbReference type="OrthoDB" id="5290530at2"/>
<dbReference type="AlphaFoldDB" id="A0A3N4VSR6"/>
<proteinExistence type="inferred from homology"/>
<dbReference type="GO" id="GO:0006310">
    <property type="term" value="P:DNA recombination"/>
    <property type="evidence" value="ECO:0007669"/>
    <property type="project" value="UniProtKB-UniRule"/>
</dbReference>
<evidence type="ECO:0000313" key="8">
    <source>
        <dbReference type="Proteomes" id="UP000281691"/>
    </source>
</evidence>
<keyword evidence="4 6" id="KW-0963">Cytoplasm</keyword>
<accession>A0A3N4VSR6</accession>
<dbReference type="GO" id="GO:0003690">
    <property type="term" value="F:double-stranded DNA binding"/>
    <property type="evidence" value="ECO:0007669"/>
    <property type="project" value="TreeGrafter"/>
</dbReference>
<comment type="subcellular location">
    <subcellularLocation>
        <location evidence="1 6">Cytoplasm</location>
        <location evidence="1 6">Nucleoid</location>
    </subcellularLocation>
</comment>
<organism evidence="7 8">
    <name type="scientific">Vespertiliibacter pulmonis</name>
    <dbReference type="NCBI Taxonomy" id="1443036"/>
    <lineage>
        <taxon>Bacteria</taxon>
        <taxon>Pseudomonadati</taxon>
        <taxon>Pseudomonadota</taxon>
        <taxon>Gammaproteobacteria</taxon>
        <taxon>Pasteurellales</taxon>
        <taxon>Pasteurellaceae</taxon>
        <taxon>Vespertiliibacter</taxon>
    </lineage>
</organism>
<name>A0A3N4VSR6_9PAST</name>
<evidence type="ECO:0000256" key="2">
    <source>
        <dbReference type="ARBA" id="ARBA00008657"/>
    </source>
</evidence>
<evidence type="ECO:0000313" key="7">
    <source>
        <dbReference type="EMBL" id="RPE86152.1"/>
    </source>
</evidence>
<comment type="caution">
    <text evidence="7">The sequence shown here is derived from an EMBL/GenBank/DDBJ whole genome shotgun (WGS) entry which is preliminary data.</text>
</comment>
<dbReference type="PANTHER" id="PTHR38103">
    <property type="entry name" value="RECOMBINATION-ASSOCIATED PROTEIN RDGC"/>
    <property type="match status" value="1"/>
</dbReference>
<evidence type="ECO:0000256" key="3">
    <source>
        <dbReference type="ARBA" id="ARBA00022296"/>
    </source>
</evidence>
<dbReference type="GO" id="GO:0005737">
    <property type="term" value="C:cytoplasm"/>
    <property type="evidence" value="ECO:0007669"/>
    <property type="project" value="UniProtKB-UniRule"/>
</dbReference>
<evidence type="ECO:0000256" key="6">
    <source>
        <dbReference type="HAMAP-Rule" id="MF_00194"/>
    </source>
</evidence>